<dbReference type="NCBIfam" id="NF004018">
    <property type="entry name" value="PRK05480.1"/>
    <property type="match status" value="1"/>
</dbReference>
<dbReference type="eggNOG" id="KOG4203">
    <property type="taxonomic scope" value="Eukaryota"/>
</dbReference>
<evidence type="ECO:0000256" key="1">
    <source>
        <dbReference type="ARBA" id="ARBA00004690"/>
    </source>
</evidence>
<evidence type="ECO:0000313" key="7">
    <source>
        <dbReference type="EMBL" id="AIO00818.1"/>
    </source>
</evidence>
<dbReference type="UniPathway" id="UPA00579">
    <property type="reaction ID" value="UER00640"/>
</dbReference>
<dbReference type="GeneID" id="22577657"/>
<evidence type="ECO:0000256" key="2">
    <source>
        <dbReference type="ARBA" id="ARBA00022679"/>
    </source>
</evidence>
<name>A0A088RXD6_LEIPA</name>
<dbReference type="EMBL" id="CP009400">
    <property type="protein sequence ID" value="AIO00818.1"/>
    <property type="molecule type" value="Genomic_DNA"/>
</dbReference>
<comment type="catalytic activity">
    <reaction evidence="5">
        <text>cytidine + ATP = CMP + ADP + H(+)</text>
        <dbReference type="Rhea" id="RHEA:24674"/>
        <dbReference type="ChEBI" id="CHEBI:15378"/>
        <dbReference type="ChEBI" id="CHEBI:17562"/>
        <dbReference type="ChEBI" id="CHEBI:30616"/>
        <dbReference type="ChEBI" id="CHEBI:60377"/>
        <dbReference type="ChEBI" id="CHEBI:456216"/>
        <dbReference type="EC" id="2.7.1.48"/>
    </reaction>
</comment>
<evidence type="ECO:0000256" key="3">
    <source>
        <dbReference type="ARBA" id="ARBA00022741"/>
    </source>
</evidence>
<dbReference type="SUPFAM" id="SSF52540">
    <property type="entry name" value="P-loop containing nucleoside triphosphate hydrolases"/>
    <property type="match status" value="1"/>
</dbReference>
<evidence type="ECO:0000259" key="6">
    <source>
        <dbReference type="Pfam" id="PF00485"/>
    </source>
</evidence>
<dbReference type="VEuPathDB" id="TriTrypDB:LPMP_312310"/>
<keyword evidence="2 5" id="KW-0808">Transferase</keyword>
<dbReference type="InterPro" id="IPR006083">
    <property type="entry name" value="PRK/URK"/>
</dbReference>
<protein>
    <recommendedName>
        <fullName evidence="5">Uridine kinase</fullName>
        <ecNumber evidence="5">2.7.1.48</ecNumber>
    </recommendedName>
</protein>
<dbReference type="Gene3D" id="3.40.50.300">
    <property type="entry name" value="P-loop containing nucleotide triphosphate hydrolases"/>
    <property type="match status" value="1"/>
</dbReference>
<dbReference type="AlphaFoldDB" id="A0A088RXD6"/>
<dbReference type="Proteomes" id="UP000063063">
    <property type="component" value="Chromosome 31"/>
</dbReference>
<comment type="catalytic activity">
    <reaction evidence="5">
        <text>uridine + ATP = UMP + ADP + H(+)</text>
        <dbReference type="Rhea" id="RHEA:16825"/>
        <dbReference type="ChEBI" id="CHEBI:15378"/>
        <dbReference type="ChEBI" id="CHEBI:16704"/>
        <dbReference type="ChEBI" id="CHEBI:30616"/>
        <dbReference type="ChEBI" id="CHEBI:57865"/>
        <dbReference type="ChEBI" id="CHEBI:456216"/>
        <dbReference type="EC" id="2.7.1.48"/>
    </reaction>
</comment>
<dbReference type="EC" id="2.7.1.48" evidence="5"/>
<evidence type="ECO:0000256" key="5">
    <source>
        <dbReference type="RuleBase" id="RU003825"/>
    </source>
</evidence>
<dbReference type="UniPathway" id="UPA00574">
    <property type="reaction ID" value="UER00637"/>
</dbReference>
<dbReference type="PANTHER" id="PTHR10285">
    <property type="entry name" value="URIDINE KINASE"/>
    <property type="match status" value="1"/>
</dbReference>
<accession>A0A088RXD6</accession>
<keyword evidence="5" id="KW-0067">ATP-binding</keyword>
<sequence>MPCTVIGISGASGSGKSSLSTNIVSELMAHCGPVSIGVICEDFYYRDQSNIPESERAYTNYDHPKSLEHDLLTTHLRELKSGKTVQIPQYDYVHHTRSDTAVTMTPKSVLIVEGILLFTNAELRNEMDCLIFVDTPLDICLIRRAKRDMRERGRTFESVIEQYEATVRPMYYAYVEPSKVYADIIVPSWKDNSVAVGVLRAKLNHDLEKM</sequence>
<dbReference type="PRINTS" id="PR00988">
    <property type="entry name" value="URIDINKINASE"/>
</dbReference>
<dbReference type="CDD" id="cd02023">
    <property type="entry name" value="UMPK"/>
    <property type="match status" value="1"/>
</dbReference>
<proteinExistence type="inferred from homology"/>
<dbReference type="InterPro" id="IPR000764">
    <property type="entry name" value="Uridine_kinase-like"/>
</dbReference>
<keyword evidence="8" id="KW-1185">Reference proteome</keyword>
<dbReference type="GO" id="GO:0005524">
    <property type="term" value="F:ATP binding"/>
    <property type="evidence" value="ECO:0007669"/>
    <property type="project" value="UniProtKB-KW"/>
</dbReference>
<dbReference type="InterPro" id="IPR027417">
    <property type="entry name" value="P-loop_NTPase"/>
</dbReference>
<dbReference type="Pfam" id="PF00485">
    <property type="entry name" value="PRK"/>
    <property type="match status" value="1"/>
</dbReference>
<keyword evidence="4 5" id="KW-0418">Kinase</keyword>
<dbReference type="OrthoDB" id="10257085at2759"/>
<dbReference type="GO" id="GO:0044211">
    <property type="term" value="P:CTP salvage"/>
    <property type="evidence" value="ECO:0007669"/>
    <property type="project" value="UniProtKB-UniPathway"/>
</dbReference>
<dbReference type="GO" id="GO:0044206">
    <property type="term" value="P:UMP salvage"/>
    <property type="evidence" value="ECO:0007669"/>
    <property type="project" value="UniProtKB-UniPathway"/>
</dbReference>
<feature type="domain" description="Phosphoribulokinase/uridine kinase" evidence="6">
    <location>
        <begin position="5"/>
        <end position="194"/>
    </location>
</feature>
<dbReference type="NCBIfam" id="TIGR00235">
    <property type="entry name" value="udk"/>
    <property type="match status" value="1"/>
</dbReference>
<dbReference type="GO" id="GO:0004849">
    <property type="term" value="F:uridine kinase activity"/>
    <property type="evidence" value="ECO:0007669"/>
    <property type="project" value="UniProtKB-EC"/>
</dbReference>
<comment type="pathway">
    <text evidence="5">Pyrimidine metabolism; CTP biosynthesis via salvage pathway; CTP from cytidine: step 1/3.</text>
</comment>
<evidence type="ECO:0000313" key="8">
    <source>
        <dbReference type="Proteomes" id="UP000063063"/>
    </source>
</evidence>
<dbReference type="KEGG" id="lpan:LPMP_312310"/>
<comment type="pathway">
    <text evidence="1 5">Pyrimidine metabolism; UMP biosynthesis via salvage pathway; UMP from uridine: step 1/1.</text>
</comment>
<dbReference type="RefSeq" id="XP_010701618.1">
    <property type="nucleotide sequence ID" value="XM_010703316.1"/>
</dbReference>
<reference evidence="7 8" key="1">
    <citation type="journal article" date="2015" name="Sci. Rep.">
        <title>The genome of Leishmania panamensis: insights into genomics of the L. (Viannia) subgenus.</title>
        <authorList>
            <person name="Llanes A."/>
            <person name="Restrepo C.M."/>
            <person name="Vecchio G.D."/>
            <person name="Anguizola F.J."/>
            <person name="Lleonart R."/>
        </authorList>
    </citation>
    <scope>NUCLEOTIDE SEQUENCE [LARGE SCALE GENOMIC DNA]</scope>
    <source>
        <strain evidence="7 8">MHOM/PA/94/PSC-1</strain>
    </source>
</reference>
<comment type="similarity">
    <text evidence="5">Belongs to the uridine kinase family.</text>
</comment>
<gene>
    <name evidence="7" type="ORF">LPMP_312310</name>
</gene>
<dbReference type="GO" id="GO:0043771">
    <property type="term" value="F:cytidine kinase activity"/>
    <property type="evidence" value="ECO:0007669"/>
    <property type="project" value="RHEA"/>
</dbReference>
<evidence type="ECO:0000256" key="4">
    <source>
        <dbReference type="ARBA" id="ARBA00022777"/>
    </source>
</evidence>
<keyword evidence="3 5" id="KW-0547">Nucleotide-binding</keyword>
<organism evidence="7 8">
    <name type="scientific">Leishmania panamensis</name>
    <dbReference type="NCBI Taxonomy" id="5679"/>
    <lineage>
        <taxon>Eukaryota</taxon>
        <taxon>Discoba</taxon>
        <taxon>Euglenozoa</taxon>
        <taxon>Kinetoplastea</taxon>
        <taxon>Metakinetoplastina</taxon>
        <taxon>Trypanosomatida</taxon>
        <taxon>Trypanosomatidae</taxon>
        <taxon>Leishmaniinae</taxon>
        <taxon>Leishmania</taxon>
        <taxon>Leishmania guyanensis species complex</taxon>
    </lineage>
</organism>
<dbReference type="VEuPathDB" id="TriTrypDB:LPAL13_310030400"/>